<evidence type="ECO:0000313" key="3">
    <source>
        <dbReference type="EMBL" id="GBF32460.1"/>
    </source>
</evidence>
<dbReference type="Gene3D" id="3.40.50.2000">
    <property type="entry name" value="Glycogen Phosphorylase B"/>
    <property type="match status" value="2"/>
</dbReference>
<comment type="caution">
    <text evidence="3">The sequence shown here is derived from an EMBL/GenBank/DDBJ whole genome shotgun (WGS) entry which is preliminary data.</text>
</comment>
<dbReference type="Proteomes" id="UP000239549">
    <property type="component" value="Unassembled WGS sequence"/>
</dbReference>
<reference evidence="4" key="1">
    <citation type="submission" date="2018-02" db="EMBL/GenBank/DDBJ databases">
        <title>Genome sequence of Desulfocucumis palustris strain NAW-5.</title>
        <authorList>
            <person name="Watanabe M."/>
            <person name="Kojima H."/>
            <person name="Fukui M."/>
        </authorList>
    </citation>
    <scope>NUCLEOTIDE SEQUENCE [LARGE SCALE GENOMIC DNA]</scope>
    <source>
        <strain evidence="4">NAW-5</strain>
    </source>
</reference>
<dbReference type="OrthoDB" id="9797829at2"/>
<proteinExistence type="predicted"/>
<name>A0A2L2X8W2_9FIRM</name>
<dbReference type="EMBL" id="BFAV01000030">
    <property type="protein sequence ID" value="GBF32460.1"/>
    <property type="molecule type" value="Genomic_DNA"/>
</dbReference>
<dbReference type="CDD" id="cd03801">
    <property type="entry name" value="GT4_PimA-like"/>
    <property type="match status" value="1"/>
</dbReference>
<accession>A0A2L2X8W2</accession>
<sequence length="327" mass="36603">MKIVIPALSLEIGGGARFLYQMGNALVDMGHDVEFIIPERGAMEWPVRAKITRVKELTPECFPAADFILPNFYLTVMPAWHSKKGRVVRLSLVYEPLCIPNPEVSKATYYIGVPIITISQWQRQIVLSQVGQNSSVISGGVDPAFFHPYPKLSSQTGRKNIFYIMRGAGYTWKGNQDFLEACTRLYQRFPAFDVYLVNPEPGDFNFSFPHTIVTADSDNEMARLYARADLFVYTSYYEAFGLPPLEAMACGTAVITTDCGGNRDYASHGENCIVVPPSNINLLTDSMHRLLTNDNERQILANAGLNTARAWTWQRTAAQLISILTEI</sequence>
<dbReference type="Pfam" id="PF00534">
    <property type="entry name" value="Glycos_transf_1"/>
    <property type="match status" value="1"/>
</dbReference>
<dbReference type="GO" id="GO:0009103">
    <property type="term" value="P:lipopolysaccharide biosynthetic process"/>
    <property type="evidence" value="ECO:0007669"/>
    <property type="project" value="TreeGrafter"/>
</dbReference>
<evidence type="ECO:0000259" key="2">
    <source>
        <dbReference type="Pfam" id="PF00534"/>
    </source>
</evidence>
<gene>
    <name evidence="3" type="ORF">DCCM_0656</name>
</gene>
<dbReference type="RefSeq" id="WP_104370992.1">
    <property type="nucleotide sequence ID" value="NZ_BFAV01000030.1"/>
</dbReference>
<dbReference type="SUPFAM" id="SSF53756">
    <property type="entry name" value="UDP-Glycosyltransferase/glycogen phosphorylase"/>
    <property type="match status" value="1"/>
</dbReference>
<protein>
    <submittedName>
        <fullName evidence="3">Glycosyltransferase</fullName>
    </submittedName>
</protein>
<dbReference type="AlphaFoldDB" id="A0A2L2X8W2"/>
<dbReference type="PANTHER" id="PTHR46401">
    <property type="entry name" value="GLYCOSYLTRANSFERASE WBBK-RELATED"/>
    <property type="match status" value="1"/>
</dbReference>
<dbReference type="PANTHER" id="PTHR46401:SF2">
    <property type="entry name" value="GLYCOSYLTRANSFERASE WBBK-RELATED"/>
    <property type="match status" value="1"/>
</dbReference>
<organism evidence="3 4">
    <name type="scientific">Desulfocucumis palustris</name>
    <dbReference type="NCBI Taxonomy" id="1898651"/>
    <lineage>
        <taxon>Bacteria</taxon>
        <taxon>Bacillati</taxon>
        <taxon>Bacillota</taxon>
        <taxon>Clostridia</taxon>
        <taxon>Eubacteriales</taxon>
        <taxon>Desulfocucumaceae</taxon>
        <taxon>Desulfocucumis</taxon>
    </lineage>
</organism>
<evidence type="ECO:0000256" key="1">
    <source>
        <dbReference type="ARBA" id="ARBA00022679"/>
    </source>
</evidence>
<dbReference type="GO" id="GO:0016757">
    <property type="term" value="F:glycosyltransferase activity"/>
    <property type="evidence" value="ECO:0007669"/>
    <property type="project" value="InterPro"/>
</dbReference>
<evidence type="ECO:0000313" key="4">
    <source>
        <dbReference type="Proteomes" id="UP000239549"/>
    </source>
</evidence>
<keyword evidence="1 3" id="KW-0808">Transferase</keyword>
<keyword evidence="4" id="KW-1185">Reference proteome</keyword>
<feature type="domain" description="Glycosyl transferase family 1" evidence="2">
    <location>
        <begin position="215"/>
        <end position="304"/>
    </location>
</feature>
<dbReference type="InterPro" id="IPR001296">
    <property type="entry name" value="Glyco_trans_1"/>
</dbReference>